<feature type="region of interest" description="Disordered" evidence="6">
    <location>
        <begin position="76"/>
        <end position="128"/>
    </location>
</feature>
<keyword evidence="11" id="KW-1185">Reference proteome</keyword>
<dbReference type="PROSITE" id="PS00479">
    <property type="entry name" value="ZF_DAG_PE_1"/>
    <property type="match status" value="1"/>
</dbReference>
<dbReference type="SMART" id="SM00324">
    <property type="entry name" value="RhoGAP"/>
    <property type="match status" value="1"/>
</dbReference>
<reference evidence="10 11" key="1">
    <citation type="submission" date="2014-09" db="EMBL/GenBank/DDBJ databases">
        <authorList>
            <person name="Ellenberger Sabrina"/>
        </authorList>
    </citation>
    <scope>NUCLEOTIDE SEQUENCE [LARGE SCALE GENOMIC DNA]</scope>
    <source>
        <strain evidence="10 11">CBS 412.66</strain>
    </source>
</reference>
<keyword evidence="5" id="KW-0175">Coiled coil</keyword>
<keyword evidence="2 4" id="KW-0479">Metal-binding</keyword>
<dbReference type="EMBL" id="LN722188">
    <property type="protein sequence ID" value="CEP09677.1"/>
    <property type="molecule type" value="Genomic_DNA"/>
</dbReference>
<dbReference type="PROSITE" id="PS50081">
    <property type="entry name" value="ZF_DAG_PE_2"/>
    <property type="match status" value="1"/>
</dbReference>
<feature type="region of interest" description="Disordered" evidence="6">
    <location>
        <begin position="595"/>
        <end position="621"/>
    </location>
</feature>
<feature type="domain" description="Rho-GAP" evidence="9">
    <location>
        <begin position="639"/>
        <end position="828"/>
    </location>
</feature>
<proteinExistence type="predicted"/>
<dbReference type="AlphaFoldDB" id="A0A0B7MX32"/>
<evidence type="ECO:0000256" key="5">
    <source>
        <dbReference type="SAM" id="Coils"/>
    </source>
</evidence>
<keyword evidence="3 4" id="KW-0862">Zinc</keyword>
<dbReference type="Pfam" id="PF00412">
    <property type="entry name" value="LIM"/>
    <property type="match status" value="1"/>
</dbReference>
<evidence type="ECO:0000256" key="1">
    <source>
        <dbReference type="ARBA" id="ARBA00022468"/>
    </source>
</evidence>
<evidence type="ECO:0000259" key="8">
    <source>
        <dbReference type="PROSITE" id="PS50081"/>
    </source>
</evidence>
<dbReference type="Proteomes" id="UP000054107">
    <property type="component" value="Unassembled WGS sequence"/>
</dbReference>
<dbReference type="InterPro" id="IPR002219">
    <property type="entry name" value="PKC_DAG/PE"/>
</dbReference>
<dbReference type="GO" id="GO:0046872">
    <property type="term" value="F:metal ion binding"/>
    <property type="evidence" value="ECO:0007669"/>
    <property type="project" value="UniProtKB-KW"/>
</dbReference>
<feature type="domain" description="LIM zinc-binding" evidence="7">
    <location>
        <begin position="9"/>
        <end position="73"/>
    </location>
</feature>
<dbReference type="Gene3D" id="3.30.60.20">
    <property type="match status" value="1"/>
</dbReference>
<dbReference type="PROSITE" id="PS50238">
    <property type="entry name" value="RHOGAP"/>
    <property type="match status" value="1"/>
</dbReference>
<dbReference type="SUPFAM" id="SSF48350">
    <property type="entry name" value="GTPase activation domain, GAP"/>
    <property type="match status" value="1"/>
</dbReference>
<organism evidence="10 11">
    <name type="scientific">Parasitella parasitica</name>
    <dbReference type="NCBI Taxonomy" id="35722"/>
    <lineage>
        <taxon>Eukaryota</taxon>
        <taxon>Fungi</taxon>
        <taxon>Fungi incertae sedis</taxon>
        <taxon>Mucoromycota</taxon>
        <taxon>Mucoromycotina</taxon>
        <taxon>Mucoromycetes</taxon>
        <taxon>Mucorales</taxon>
        <taxon>Mucorineae</taxon>
        <taxon>Mucoraceae</taxon>
        <taxon>Parasitella</taxon>
    </lineage>
</organism>
<dbReference type="GO" id="GO:0007165">
    <property type="term" value="P:signal transduction"/>
    <property type="evidence" value="ECO:0007669"/>
    <property type="project" value="InterPro"/>
</dbReference>
<feature type="coiled-coil region" evidence="5">
    <location>
        <begin position="216"/>
        <end position="264"/>
    </location>
</feature>
<evidence type="ECO:0000259" key="7">
    <source>
        <dbReference type="PROSITE" id="PS50023"/>
    </source>
</evidence>
<keyword evidence="4" id="KW-0440">LIM domain</keyword>
<dbReference type="CDD" id="cd00159">
    <property type="entry name" value="RhoGAP"/>
    <property type="match status" value="1"/>
</dbReference>
<dbReference type="Pfam" id="PF00130">
    <property type="entry name" value="C1_1"/>
    <property type="match status" value="1"/>
</dbReference>
<feature type="compositionally biased region" description="Polar residues" evidence="6">
    <location>
        <begin position="605"/>
        <end position="621"/>
    </location>
</feature>
<dbReference type="Gene3D" id="1.10.555.10">
    <property type="entry name" value="Rho GTPase activation protein"/>
    <property type="match status" value="1"/>
</dbReference>
<dbReference type="Gene3D" id="2.10.110.10">
    <property type="entry name" value="Cysteine Rich Protein"/>
    <property type="match status" value="1"/>
</dbReference>
<dbReference type="SMART" id="SM00132">
    <property type="entry name" value="LIM"/>
    <property type="match status" value="1"/>
</dbReference>
<feature type="domain" description="Phorbol-ester/DAG-type" evidence="8">
    <location>
        <begin position="540"/>
        <end position="588"/>
    </location>
</feature>
<feature type="region of interest" description="Disordered" evidence="6">
    <location>
        <begin position="390"/>
        <end position="411"/>
    </location>
</feature>
<evidence type="ECO:0000313" key="10">
    <source>
        <dbReference type="EMBL" id="CEP09677.1"/>
    </source>
</evidence>
<dbReference type="Pfam" id="PF00620">
    <property type="entry name" value="RhoGAP"/>
    <property type="match status" value="1"/>
</dbReference>
<name>A0A0B7MX32_9FUNG</name>
<dbReference type="SUPFAM" id="SSF57889">
    <property type="entry name" value="Cysteine-rich domain"/>
    <property type="match status" value="1"/>
</dbReference>
<dbReference type="GO" id="GO:0005096">
    <property type="term" value="F:GTPase activator activity"/>
    <property type="evidence" value="ECO:0007669"/>
    <property type="project" value="UniProtKB-KW"/>
</dbReference>
<dbReference type="STRING" id="35722.A0A0B7MX32"/>
<dbReference type="InterPro" id="IPR001781">
    <property type="entry name" value="Znf_LIM"/>
</dbReference>
<evidence type="ECO:0000259" key="9">
    <source>
        <dbReference type="PROSITE" id="PS50238"/>
    </source>
</evidence>
<dbReference type="InterPro" id="IPR051854">
    <property type="entry name" value="Rho-type_GAP"/>
</dbReference>
<dbReference type="PANTHER" id="PTHR46075:SF2">
    <property type="entry name" value="RHO GTPASE ACTIVATING PROTEIN AT 5A, ISOFORM A"/>
    <property type="match status" value="1"/>
</dbReference>
<protein>
    <recommendedName>
        <fullName evidence="12">RhoGAP-domain-containing protein</fullName>
    </recommendedName>
</protein>
<evidence type="ECO:0008006" key="12">
    <source>
        <dbReference type="Google" id="ProtNLM"/>
    </source>
</evidence>
<dbReference type="PROSITE" id="PS50023">
    <property type="entry name" value="LIM_DOMAIN_2"/>
    <property type="match status" value="1"/>
</dbReference>
<dbReference type="SMART" id="SM00109">
    <property type="entry name" value="C1"/>
    <property type="match status" value="1"/>
</dbReference>
<feature type="compositionally biased region" description="Low complexity" evidence="6">
    <location>
        <begin position="195"/>
        <end position="204"/>
    </location>
</feature>
<keyword evidence="1" id="KW-0343">GTPase activation</keyword>
<dbReference type="InterPro" id="IPR008936">
    <property type="entry name" value="Rho_GTPase_activation_prot"/>
</dbReference>
<evidence type="ECO:0000313" key="11">
    <source>
        <dbReference type="Proteomes" id="UP000054107"/>
    </source>
</evidence>
<sequence>MVVNEIIVPTCQGCCELIEEGAVVAFGDSLFHVKCFICAKCGECVDNKINLLLLDDGRPGIYCTVCNKTRKADRQTKKSKASDASQSSKESLCQDQQLPQPSCQQNQARPISISPKLPTPDRSRSNSPVQKAIMEVNSSCNSVLLEDFTFSFFENDSNELNNLSNTLGANLTLSDDKYTPQYRIKRASEILQTSLRTSSLSKTSNEPSPSAQNDELIETRSRLKELEANYKVLQDASQQALNEITQLKDDLEQESAIKKQQELTIVSLMSKSNTLLSRKEVDKLAYVRIELERACKELIHYRDKIATTLDEQVSNTTVFPNYQKSLKMQIKSLIQERNLLKSQTKDLATSRDEVIHEMVLLNTKIAELATMNNDLSRRVIAKEEATLTASPAMPLSNSPPLSPSRSSDALSRIPPASAQHLRKPSNASSTVLNASSKKSFISDQTPTLFRLKKKGSTMFGKLGTVSATPKPSKLDIPSSGLLSSSSSSIFRATSKTIYNNPSYSSSLQSINYQDSSALGKSSSKSFTNTSISLSRAVHESHSFQPTFFLKPVKCGSCGDKIWSRSEYRCDGCGLSSHSRCLSKVSQQCTVANTSSSLDLGSSSSFENASSPKTSSSDIEGKTLPQQLTKSTTDCSIFGSCLSEHVKTENRTVPLIVEECIKEVEKRGLDCEGIYRKSGGAAQIRAIQLAFEKGEDINLSDEVQYNDVCAITSVLKQFFRELSNPLLTFELYDQFIQASAMDHGEEKTKAFSNVLQQLPMAHIDTLEMLLRHLVDVYKQSDVNRMSVKNLAMVFAPTLMRHSDTSKDFLDISYKNATIEYLLLHKSELFSAPSPSTS</sequence>
<evidence type="ECO:0000256" key="2">
    <source>
        <dbReference type="ARBA" id="ARBA00022723"/>
    </source>
</evidence>
<dbReference type="InterPro" id="IPR046349">
    <property type="entry name" value="C1-like_sf"/>
</dbReference>
<evidence type="ECO:0000256" key="6">
    <source>
        <dbReference type="SAM" id="MobiDB-lite"/>
    </source>
</evidence>
<dbReference type="PANTHER" id="PTHR46075">
    <property type="entry name" value="CHIMERIN FAMILY MEMBER"/>
    <property type="match status" value="1"/>
</dbReference>
<feature type="region of interest" description="Disordered" evidence="6">
    <location>
        <begin position="195"/>
        <end position="215"/>
    </location>
</feature>
<gene>
    <name evidence="10" type="primary">PARPA_03228.1 scaffold 7241</name>
</gene>
<dbReference type="InterPro" id="IPR000198">
    <property type="entry name" value="RhoGAP_dom"/>
</dbReference>
<evidence type="ECO:0000256" key="3">
    <source>
        <dbReference type="ARBA" id="ARBA00022833"/>
    </source>
</evidence>
<feature type="compositionally biased region" description="Low complexity" evidence="6">
    <location>
        <begin position="595"/>
        <end position="604"/>
    </location>
</feature>
<feature type="compositionally biased region" description="Low complexity" evidence="6">
    <location>
        <begin position="82"/>
        <end position="107"/>
    </location>
</feature>
<evidence type="ECO:0000256" key="4">
    <source>
        <dbReference type="PROSITE-ProRule" id="PRU00125"/>
    </source>
</evidence>
<dbReference type="OrthoDB" id="79452at2759"/>
<accession>A0A0B7MX32</accession>